<organism evidence="3 4">
    <name type="scientific">Pannus brasiliensis CCIBt3594</name>
    <dbReference type="NCBI Taxonomy" id="1427578"/>
    <lineage>
        <taxon>Bacteria</taxon>
        <taxon>Bacillati</taxon>
        <taxon>Cyanobacteriota</taxon>
        <taxon>Cyanophyceae</taxon>
        <taxon>Oscillatoriophycideae</taxon>
        <taxon>Chroococcales</taxon>
        <taxon>Microcystaceae</taxon>
        <taxon>Pannus</taxon>
    </lineage>
</organism>
<keyword evidence="2" id="KW-0812">Transmembrane</keyword>
<evidence type="ECO:0000256" key="1">
    <source>
        <dbReference type="SAM" id="Coils"/>
    </source>
</evidence>
<feature type="coiled-coil region" evidence="1">
    <location>
        <begin position="187"/>
        <end position="214"/>
    </location>
</feature>
<accession>A0AAW9R0D9</accession>
<evidence type="ECO:0000256" key="2">
    <source>
        <dbReference type="SAM" id="Phobius"/>
    </source>
</evidence>
<evidence type="ECO:0000313" key="3">
    <source>
        <dbReference type="EMBL" id="MEG3439194.1"/>
    </source>
</evidence>
<comment type="caution">
    <text evidence="3">The sequence shown here is derived from an EMBL/GenBank/DDBJ whole genome shotgun (WGS) entry which is preliminary data.</text>
</comment>
<keyword evidence="2" id="KW-0472">Membrane</keyword>
<keyword evidence="1" id="KW-0175">Coiled coil</keyword>
<evidence type="ECO:0000313" key="4">
    <source>
        <dbReference type="Proteomes" id="UP001328733"/>
    </source>
</evidence>
<dbReference type="EMBL" id="JBAFSM010000042">
    <property type="protein sequence ID" value="MEG3439194.1"/>
    <property type="molecule type" value="Genomic_DNA"/>
</dbReference>
<feature type="transmembrane region" description="Helical" evidence="2">
    <location>
        <begin position="7"/>
        <end position="28"/>
    </location>
</feature>
<dbReference type="RefSeq" id="WP_332866678.1">
    <property type="nucleotide sequence ID" value="NZ_JBAFSM010000042.1"/>
</dbReference>
<feature type="transmembrane region" description="Helical" evidence="2">
    <location>
        <begin position="34"/>
        <end position="53"/>
    </location>
</feature>
<proteinExistence type="predicted"/>
<reference evidence="3 4" key="1">
    <citation type="submission" date="2024-01" db="EMBL/GenBank/DDBJ databases">
        <title>Genomic insights into the taxonomy and metabolism of the cyanobacterium Pannus brasiliensis CCIBt3594.</title>
        <authorList>
            <person name="Machado M."/>
            <person name="Botero N.B."/>
            <person name="Andreote A.P.D."/>
            <person name="Feitosa A.M.T."/>
            <person name="Popin R."/>
            <person name="Sivonen K."/>
            <person name="Fiore M.F."/>
        </authorList>
    </citation>
    <scope>NUCLEOTIDE SEQUENCE [LARGE SCALE GENOMIC DNA]</scope>
    <source>
        <strain evidence="3 4">CCIBt3594</strain>
    </source>
</reference>
<protein>
    <submittedName>
        <fullName evidence="3">Uncharacterized protein</fullName>
    </submittedName>
</protein>
<sequence>MVKLTAPLQYSIAILAGGIVLVAGVRAWKIPNVVIFPAAALVTVVTAIGFKAIEPDPEKLAREEIDRELRNLKVSGQELALRAGFVRQEARQILSREVEYQKLFARIEKTCEPFAEIVPKIEEFGRQIPRKNARVCLAELKKELDSARDLVSSSRGSARQQAEEFVTALEKNLELAKTGNSVTLAKLLQLQAIVQDATELLQDVQNKVRTIRRRGVDRVAEIGELRERLQGISRILEILIR</sequence>
<dbReference type="Proteomes" id="UP001328733">
    <property type="component" value="Unassembled WGS sequence"/>
</dbReference>
<gene>
    <name evidence="3" type="ORF">V0288_18860</name>
</gene>
<dbReference type="AlphaFoldDB" id="A0AAW9R0D9"/>
<keyword evidence="2" id="KW-1133">Transmembrane helix</keyword>
<keyword evidence="4" id="KW-1185">Reference proteome</keyword>
<name>A0AAW9R0D9_9CHRO</name>